<proteinExistence type="predicted"/>
<feature type="compositionally biased region" description="Basic and acidic residues" evidence="1">
    <location>
        <begin position="393"/>
        <end position="413"/>
    </location>
</feature>
<gene>
    <name evidence="2" type="ORF">J437_LFUL008060</name>
</gene>
<feature type="compositionally biased region" description="Basic and acidic residues" evidence="1">
    <location>
        <begin position="261"/>
        <end position="271"/>
    </location>
</feature>
<feature type="compositionally biased region" description="Basic residues" evidence="1">
    <location>
        <begin position="251"/>
        <end position="260"/>
    </location>
</feature>
<protein>
    <submittedName>
        <fullName evidence="2">Uncharacterized protein</fullName>
    </submittedName>
</protein>
<feature type="compositionally biased region" description="Basic residues" evidence="1">
    <location>
        <begin position="275"/>
        <end position="285"/>
    </location>
</feature>
<feature type="compositionally biased region" description="Basic residues" evidence="1">
    <location>
        <begin position="364"/>
        <end position="375"/>
    </location>
</feature>
<name>A0A8K0K2K2_LADFU</name>
<feature type="compositionally biased region" description="Low complexity" evidence="1">
    <location>
        <begin position="351"/>
        <end position="363"/>
    </location>
</feature>
<dbReference type="AlphaFoldDB" id="A0A8K0K2K2"/>
<feature type="compositionally biased region" description="Basic residues" evidence="1">
    <location>
        <begin position="213"/>
        <end position="225"/>
    </location>
</feature>
<accession>A0A8K0K2K2</accession>
<evidence type="ECO:0000313" key="2">
    <source>
        <dbReference type="EMBL" id="KAG8227176.1"/>
    </source>
</evidence>
<organism evidence="2 3">
    <name type="scientific">Ladona fulva</name>
    <name type="common">Scarce chaser dragonfly</name>
    <name type="synonym">Libellula fulva</name>
    <dbReference type="NCBI Taxonomy" id="123851"/>
    <lineage>
        <taxon>Eukaryota</taxon>
        <taxon>Metazoa</taxon>
        <taxon>Ecdysozoa</taxon>
        <taxon>Arthropoda</taxon>
        <taxon>Hexapoda</taxon>
        <taxon>Insecta</taxon>
        <taxon>Pterygota</taxon>
        <taxon>Palaeoptera</taxon>
        <taxon>Odonata</taxon>
        <taxon>Epiprocta</taxon>
        <taxon>Anisoptera</taxon>
        <taxon>Libelluloidea</taxon>
        <taxon>Libellulidae</taxon>
        <taxon>Ladona</taxon>
    </lineage>
</organism>
<dbReference type="EMBL" id="KZ308313">
    <property type="protein sequence ID" value="KAG8227176.1"/>
    <property type="molecule type" value="Genomic_DNA"/>
</dbReference>
<feature type="region of interest" description="Disordered" evidence="1">
    <location>
        <begin position="28"/>
        <end position="444"/>
    </location>
</feature>
<keyword evidence="3" id="KW-1185">Reference proteome</keyword>
<reference evidence="2" key="2">
    <citation type="submission" date="2017-10" db="EMBL/GenBank/DDBJ databases">
        <title>Ladona fulva Genome sequencing and assembly.</title>
        <authorList>
            <person name="Murali S."/>
            <person name="Richards S."/>
            <person name="Bandaranaike D."/>
            <person name="Bellair M."/>
            <person name="Blankenburg K."/>
            <person name="Chao H."/>
            <person name="Dinh H."/>
            <person name="Doddapaneni H."/>
            <person name="Dugan-Rocha S."/>
            <person name="Elkadiri S."/>
            <person name="Gnanaolivu R."/>
            <person name="Hernandez B."/>
            <person name="Skinner E."/>
            <person name="Javaid M."/>
            <person name="Lee S."/>
            <person name="Li M."/>
            <person name="Ming W."/>
            <person name="Munidasa M."/>
            <person name="Muniz J."/>
            <person name="Nguyen L."/>
            <person name="Hughes D."/>
            <person name="Osuji N."/>
            <person name="Pu L.-L."/>
            <person name="Puazo M."/>
            <person name="Qu C."/>
            <person name="Quiroz J."/>
            <person name="Raj R."/>
            <person name="Weissenberger G."/>
            <person name="Xin Y."/>
            <person name="Zou X."/>
            <person name="Han Y."/>
            <person name="Worley K."/>
            <person name="Muzny D."/>
            <person name="Gibbs R."/>
        </authorList>
    </citation>
    <scope>NUCLEOTIDE SEQUENCE</scope>
    <source>
        <strain evidence="2">Sampled in the wild</strain>
    </source>
</reference>
<reference evidence="2" key="1">
    <citation type="submission" date="2013-04" db="EMBL/GenBank/DDBJ databases">
        <authorList>
            <person name="Qu J."/>
            <person name="Murali S.C."/>
            <person name="Bandaranaike D."/>
            <person name="Bellair M."/>
            <person name="Blankenburg K."/>
            <person name="Chao H."/>
            <person name="Dinh H."/>
            <person name="Doddapaneni H."/>
            <person name="Downs B."/>
            <person name="Dugan-Rocha S."/>
            <person name="Elkadiri S."/>
            <person name="Gnanaolivu R.D."/>
            <person name="Hernandez B."/>
            <person name="Javaid M."/>
            <person name="Jayaseelan J.C."/>
            <person name="Lee S."/>
            <person name="Li M."/>
            <person name="Ming W."/>
            <person name="Munidasa M."/>
            <person name="Muniz J."/>
            <person name="Nguyen L."/>
            <person name="Ongeri F."/>
            <person name="Osuji N."/>
            <person name="Pu L.-L."/>
            <person name="Puazo M."/>
            <person name="Qu C."/>
            <person name="Quiroz J."/>
            <person name="Raj R."/>
            <person name="Weissenberger G."/>
            <person name="Xin Y."/>
            <person name="Zou X."/>
            <person name="Han Y."/>
            <person name="Richards S."/>
            <person name="Worley K."/>
            <person name="Muzny D."/>
            <person name="Gibbs R."/>
        </authorList>
    </citation>
    <scope>NUCLEOTIDE SEQUENCE</scope>
    <source>
        <strain evidence="2">Sampled in the wild</strain>
    </source>
</reference>
<feature type="compositionally biased region" description="Polar residues" evidence="1">
    <location>
        <begin position="112"/>
        <end position="125"/>
    </location>
</feature>
<feature type="compositionally biased region" description="Basic and acidic residues" evidence="1">
    <location>
        <begin position="429"/>
        <end position="444"/>
    </location>
</feature>
<feature type="compositionally biased region" description="Basic and acidic residues" evidence="1">
    <location>
        <begin position="188"/>
        <end position="199"/>
    </location>
</feature>
<comment type="caution">
    <text evidence="2">The sequence shown here is derived from an EMBL/GenBank/DDBJ whole genome shotgun (WGS) entry which is preliminary data.</text>
</comment>
<feature type="compositionally biased region" description="Polar residues" evidence="1">
    <location>
        <begin position="238"/>
        <end position="247"/>
    </location>
</feature>
<evidence type="ECO:0000256" key="1">
    <source>
        <dbReference type="SAM" id="MobiDB-lite"/>
    </source>
</evidence>
<dbReference type="Proteomes" id="UP000792457">
    <property type="component" value="Unassembled WGS sequence"/>
</dbReference>
<feature type="compositionally biased region" description="Polar residues" evidence="1">
    <location>
        <begin position="139"/>
        <end position="148"/>
    </location>
</feature>
<feature type="compositionally biased region" description="Basic and acidic residues" evidence="1">
    <location>
        <begin position="309"/>
        <end position="338"/>
    </location>
</feature>
<sequence>MSEFETPEWGEDLKEERWTSGLFEQSNAKVKETKNRNRNKYPKGFAKSELSSESKKANSSVTLKSPKPELLNKSPDDQIVTQTSKKKRNKAKTGGSEVPEHDAGEPPLKAQKTASQVSARSSFAHQNEKTSKKQKFPAESSSVQNSGQEAEEEAAESNKSSKSRKRKKNKGLSDTHSKVNEQPAKVKKLTENSTVKDELCASSANESVPQVTPKKRKRNRKKKKNASLETTEDKKPSIESSAQESTPKLSSSKRRRARKKKELERKVEENPNFKGNKKRKRRRSSHKSEGEATLKNGNLHVEGTEEKDDAASEKNVEGSEKSDKKRKSLEDTVSKGDEIIGNDSSSKLNESLETLEPTESSAKSKSKKKKKKKVKVNVSDEQTSPSAQIDVKLVNDEKDVEPLEEPSNLKEENGCNVDNSKGTKKKGPSLREKMEEKLKGARFR</sequence>
<feature type="compositionally biased region" description="Basic residues" evidence="1">
    <location>
        <begin position="161"/>
        <end position="170"/>
    </location>
</feature>
<evidence type="ECO:0000313" key="3">
    <source>
        <dbReference type="Proteomes" id="UP000792457"/>
    </source>
</evidence>